<protein>
    <recommendedName>
        <fullName evidence="4">dihydropteroate synthase</fullName>
        <ecNumber evidence="4">2.5.1.15</ecNumber>
    </recommendedName>
</protein>
<evidence type="ECO:0000256" key="6">
    <source>
        <dbReference type="ARBA" id="ARBA00022723"/>
    </source>
</evidence>
<dbReference type="InterPro" id="IPR011005">
    <property type="entry name" value="Dihydropteroate_synth-like_sf"/>
</dbReference>
<evidence type="ECO:0000256" key="3">
    <source>
        <dbReference type="ARBA" id="ARBA00004763"/>
    </source>
</evidence>
<evidence type="ECO:0000256" key="8">
    <source>
        <dbReference type="ARBA" id="ARBA00022909"/>
    </source>
</evidence>
<evidence type="ECO:0000256" key="4">
    <source>
        <dbReference type="ARBA" id="ARBA00012458"/>
    </source>
</evidence>
<dbReference type="Pfam" id="PF00809">
    <property type="entry name" value="Pterin_bind"/>
    <property type="match status" value="1"/>
</dbReference>
<evidence type="ECO:0000256" key="7">
    <source>
        <dbReference type="ARBA" id="ARBA00022842"/>
    </source>
</evidence>
<dbReference type="Gene3D" id="3.20.20.20">
    <property type="entry name" value="Dihydropteroate synthase-like"/>
    <property type="match status" value="1"/>
</dbReference>
<dbReference type="GO" id="GO:0004156">
    <property type="term" value="F:dihydropteroate synthase activity"/>
    <property type="evidence" value="ECO:0007669"/>
    <property type="project" value="UniProtKB-EC"/>
</dbReference>
<dbReference type="PANTHER" id="PTHR20941">
    <property type="entry name" value="FOLATE SYNTHESIS PROTEINS"/>
    <property type="match status" value="1"/>
</dbReference>
<dbReference type="GO" id="GO:0005829">
    <property type="term" value="C:cytosol"/>
    <property type="evidence" value="ECO:0007669"/>
    <property type="project" value="TreeGrafter"/>
</dbReference>
<dbReference type="EMBL" id="SNWP01000015">
    <property type="protein sequence ID" value="TDO23612.1"/>
    <property type="molecule type" value="Genomic_DNA"/>
</dbReference>
<dbReference type="NCBIfam" id="TIGR01496">
    <property type="entry name" value="DHPS"/>
    <property type="match status" value="1"/>
</dbReference>
<dbReference type="GO" id="GO:0046654">
    <property type="term" value="P:tetrahydrofolate biosynthetic process"/>
    <property type="evidence" value="ECO:0007669"/>
    <property type="project" value="TreeGrafter"/>
</dbReference>
<comment type="caution">
    <text evidence="10">The sequence shown here is derived from an EMBL/GenBank/DDBJ whole genome shotgun (WGS) entry which is preliminary data.</text>
</comment>
<accession>A0A4R6IN44</accession>
<keyword evidence="6" id="KW-0479">Metal-binding</keyword>
<dbReference type="AlphaFoldDB" id="A0A4R6IN44"/>
<dbReference type="OrthoDB" id="9811744at2"/>
<evidence type="ECO:0000259" key="9">
    <source>
        <dbReference type="PROSITE" id="PS50972"/>
    </source>
</evidence>
<comment type="catalytic activity">
    <reaction evidence="1">
        <text>(7,8-dihydropterin-6-yl)methyl diphosphate + 4-aminobenzoate = 7,8-dihydropteroate + diphosphate</text>
        <dbReference type="Rhea" id="RHEA:19949"/>
        <dbReference type="ChEBI" id="CHEBI:17836"/>
        <dbReference type="ChEBI" id="CHEBI:17839"/>
        <dbReference type="ChEBI" id="CHEBI:33019"/>
        <dbReference type="ChEBI" id="CHEBI:72950"/>
        <dbReference type="EC" id="2.5.1.15"/>
    </reaction>
</comment>
<keyword evidence="7" id="KW-0460">Magnesium</keyword>
<dbReference type="GO" id="GO:0046872">
    <property type="term" value="F:metal ion binding"/>
    <property type="evidence" value="ECO:0007669"/>
    <property type="project" value="UniProtKB-KW"/>
</dbReference>
<evidence type="ECO:0000256" key="5">
    <source>
        <dbReference type="ARBA" id="ARBA00022679"/>
    </source>
</evidence>
<proteinExistence type="predicted"/>
<dbReference type="SUPFAM" id="SSF51717">
    <property type="entry name" value="Dihydropteroate synthetase-like"/>
    <property type="match status" value="1"/>
</dbReference>
<sequence>MFTLNCKGRLLTIHQPIVMGIINTTPDSFHESSRVNSIEHALAQAEKMISEGATILDIGAQSTRPGSEMVGEAEEIKRLQAIIPALAKSFPDTFLSVDTFYSAVARAAADMGVSIINDISGGHFDALMLETVADLKMPYVCMHVRGSAGSMHDIPLYTNVVTDVMDYFIERMEEGMKAGITDMILDPGFGFSKTTEQNFQLIGATSSFVALGKPVLIGVSRKSSIYKTLGITAAEALNGTTVLHTAALLGGAHILRVHDVKEAMEAIKLTRYLIA</sequence>
<dbReference type="InterPro" id="IPR000489">
    <property type="entry name" value="Pterin-binding_dom"/>
</dbReference>
<dbReference type="PROSITE" id="PS00793">
    <property type="entry name" value="DHPS_2"/>
    <property type="match status" value="1"/>
</dbReference>
<evidence type="ECO:0000313" key="10">
    <source>
        <dbReference type="EMBL" id="TDO23612.1"/>
    </source>
</evidence>
<comment type="pathway">
    <text evidence="3">Cofactor biosynthesis; tetrahydrofolate biosynthesis; 7,8-dihydrofolate from 2-amino-4-hydroxy-6-hydroxymethyl-7,8-dihydropteridine diphosphate and 4-aminobenzoate: step 1/2.</text>
</comment>
<evidence type="ECO:0000313" key="11">
    <source>
        <dbReference type="Proteomes" id="UP000295741"/>
    </source>
</evidence>
<reference evidence="10 11" key="1">
    <citation type="submission" date="2019-03" db="EMBL/GenBank/DDBJ databases">
        <title>Genomic Encyclopedia of Archaeal and Bacterial Type Strains, Phase II (KMG-II): from individual species to whole genera.</title>
        <authorList>
            <person name="Goeker M."/>
        </authorList>
    </citation>
    <scope>NUCLEOTIDE SEQUENCE [LARGE SCALE GENOMIC DNA]</scope>
    <source>
        <strain evidence="10 11">DSM 28323</strain>
    </source>
</reference>
<keyword evidence="11" id="KW-1185">Reference proteome</keyword>
<dbReference type="InterPro" id="IPR045031">
    <property type="entry name" value="DHP_synth-like"/>
</dbReference>
<feature type="domain" description="Pterin-binding" evidence="9">
    <location>
        <begin position="16"/>
        <end position="268"/>
    </location>
</feature>
<dbReference type="CDD" id="cd00739">
    <property type="entry name" value="DHPS"/>
    <property type="match status" value="1"/>
</dbReference>
<comment type="cofactor">
    <cofactor evidence="2">
        <name>Mg(2+)</name>
        <dbReference type="ChEBI" id="CHEBI:18420"/>
    </cofactor>
</comment>
<dbReference type="PANTHER" id="PTHR20941:SF1">
    <property type="entry name" value="FOLIC ACID SYNTHESIS PROTEIN FOL1"/>
    <property type="match status" value="1"/>
</dbReference>
<dbReference type="PROSITE" id="PS50972">
    <property type="entry name" value="PTERIN_BINDING"/>
    <property type="match status" value="1"/>
</dbReference>
<dbReference type="EC" id="2.5.1.15" evidence="4"/>
<dbReference type="Proteomes" id="UP000295741">
    <property type="component" value="Unassembled WGS sequence"/>
</dbReference>
<dbReference type="InterPro" id="IPR006390">
    <property type="entry name" value="DHP_synth_dom"/>
</dbReference>
<organism evidence="10 11">
    <name type="scientific">Sediminibacterium goheungense</name>
    <dbReference type="NCBI Taxonomy" id="1086393"/>
    <lineage>
        <taxon>Bacteria</taxon>
        <taxon>Pseudomonadati</taxon>
        <taxon>Bacteroidota</taxon>
        <taxon>Chitinophagia</taxon>
        <taxon>Chitinophagales</taxon>
        <taxon>Chitinophagaceae</taxon>
        <taxon>Sediminibacterium</taxon>
    </lineage>
</organism>
<dbReference type="GO" id="GO:0046656">
    <property type="term" value="P:folic acid biosynthetic process"/>
    <property type="evidence" value="ECO:0007669"/>
    <property type="project" value="UniProtKB-KW"/>
</dbReference>
<evidence type="ECO:0000256" key="1">
    <source>
        <dbReference type="ARBA" id="ARBA00000012"/>
    </source>
</evidence>
<name>A0A4R6IN44_9BACT</name>
<keyword evidence="8" id="KW-0289">Folate biosynthesis</keyword>
<gene>
    <name evidence="10" type="ORF">BC659_3225</name>
</gene>
<evidence type="ECO:0000256" key="2">
    <source>
        <dbReference type="ARBA" id="ARBA00001946"/>
    </source>
</evidence>
<dbReference type="RefSeq" id="WP_133475786.1">
    <property type="nucleotide sequence ID" value="NZ_SNWP01000015.1"/>
</dbReference>
<keyword evidence="5" id="KW-0808">Transferase</keyword>